<name>A0A4Z1T2F5_GIAMU</name>
<keyword evidence="3" id="KW-1185">Reference proteome</keyword>
<proteinExistence type="predicted"/>
<evidence type="ECO:0000256" key="1">
    <source>
        <dbReference type="SAM" id="MobiDB-lite"/>
    </source>
</evidence>
<dbReference type="AlphaFoldDB" id="A0A4Z1T2F5"/>
<evidence type="ECO:0000313" key="2">
    <source>
        <dbReference type="EMBL" id="TNJ27217.1"/>
    </source>
</evidence>
<dbReference type="Proteomes" id="UP000315496">
    <property type="component" value="Chromosome 4"/>
</dbReference>
<reference evidence="2 3" key="1">
    <citation type="submission" date="2019-05" db="EMBL/GenBank/DDBJ databases">
        <title>The compact genome of Giardia muris reveals important steps in the evolution of intestinal protozoan parasites.</title>
        <authorList>
            <person name="Xu F."/>
            <person name="Jimenez-Gonzalez A."/>
            <person name="Einarsson E."/>
            <person name="Astvaldsson A."/>
            <person name="Peirasmaki D."/>
            <person name="Eckmann L."/>
            <person name="Andersson J.O."/>
            <person name="Svard S.G."/>
            <person name="Jerlstrom-Hultqvist J."/>
        </authorList>
    </citation>
    <scope>NUCLEOTIDE SEQUENCE [LARGE SCALE GENOMIC DNA]</scope>
    <source>
        <strain evidence="2 3">Roberts-Thomson</strain>
    </source>
</reference>
<gene>
    <name evidence="2" type="ORF">GMRT_12425</name>
</gene>
<protein>
    <submittedName>
        <fullName evidence="2">Uncharacterized protein</fullName>
    </submittedName>
</protein>
<feature type="region of interest" description="Disordered" evidence="1">
    <location>
        <begin position="52"/>
        <end position="86"/>
    </location>
</feature>
<comment type="caution">
    <text evidence="2">The sequence shown here is derived from an EMBL/GenBank/DDBJ whole genome shotgun (WGS) entry which is preliminary data.</text>
</comment>
<dbReference type="VEuPathDB" id="GiardiaDB:GMRT_12425"/>
<sequence>MTSGTRPLGAPAPKNPRTCLAGQAATSPFYLAINRLMRTTLLQTRIGLAEPELKSPKTPSLQPLSYTPPGTAPERPTSEVSPTIPPNILPPKLGVKVKTSQRRVGIHAIVPLTQEMYLQVRTSFLWSCIEPIASEFATALQAVDPSSLEAANLRELLRSWALLFGYSRPYGRILDWQRWILRSLPPPSSDVPTRPVAQCADTLLATVIFAASQIE</sequence>
<organism evidence="2 3">
    <name type="scientific">Giardia muris</name>
    <dbReference type="NCBI Taxonomy" id="5742"/>
    <lineage>
        <taxon>Eukaryota</taxon>
        <taxon>Metamonada</taxon>
        <taxon>Diplomonadida</taxon>
        <taxon>Hexamitidae</taxon>
        <taxon>Giardiinae</taxon>
        <taxon>Giardia</taxon>
    </lineage>
</organism>
<dbReference type="EMBL" id="VDLU01000004">
    <property type="protein sequence ID" value="TNJ27217.1"/>
    <property type="molecule type" value="Genomic_DNA"/>
</dbReference>
<accession>A0A4Z1T2F5</accession>
<evidence type="ECO:0000313" key="3">
    <source>
        <dbReference type="Proteomes" id="UP000315496"/>
    </source>
</evidence>